<gene>
    <name evidence="7" type="ORF">DKX38_020141</name>
</gene>
<feature type="domain" description="DYW" evidence="6">
    <location>
        <begin position="1002"/>
        <end position="1086"/>
    </location>
</feature>
<comment type="similarity">
    <text evidence="1">Belongs to the PPR family. PCMP-H subfamily.</text>
</comment>
<dbReference type="InterPro" id="IPR002885">
    <property type="entry name" value="PPR_rpt"/>
</dbReference>
<dbReference type="FunFam" id="1.25.40.10:FF:000381">
    <property type="entry name" value="Pentatricopeptide repeat-containing protein"/>
    <property type="match status" value="1"/>
</dbReference>
<keyword evidence="8" id="KW-1185">Reference proteome</keyword>
<dbReference type="PROSITE" id="PS51375">
    <property type="entry name" value="PPR"/>
    <property type="match status" value="7"/>
</dbReference>
<evidence type="ECO:0000259" key="6">
    <source>
        <dbReference type="Pfam" id="PF14432"/>
    </source>
</evidence>
<protein>
    <recommendedName>
        <fullName evidence="6">DYW domain-containing protein</fullName>
    </recommendedName>
</protein>
<feature type="repeat" description="PPR" evidence="4">
    <location>
        <begin position="785"/>
        <end position="819"/>
    </location>
</feature>
<feature type="repeat" description="PPR" evidence="4">
    <location>
        <begin position="164"/>
        <end position="198"/>
    </location>
</feature>
<dbReference type="InterPro" id="IPR019734">
    <property type="entry name" value="TPR_rpt"/>
</dbReference>
<dbReference type="GO" id="GO:0008270">
    <property type="term" value="F:zinc ion binding"/>
    <property type="evidence" value="ECO:0007669"/>
    <property type="project" value="InterPro"/>
</dbReference>
<feature type="compositionally biased region" description="Acidic residues" evidence="5">
    <location>
        <begin position="1147"/>
        <end position="1173"/>
    </location>
</feature>
<dbReference type="InterPro" id="IPR011990">
    <property type="entry name" value="TPR-like_helical_dom_sf"/>
</dbReference>
<dbReference type="NCBIfam" id="TIGR00756">
    <property type="entry name" value="PPR"/>
    <property type="match status" value="5"/>
</dbReference>
<dbReference type="Pfam" id="PF20430">
    <property type="entry name" value="Eplus_motif"/>
    <property type="match status" value="1"/>
</dbReference>
<dbReference type="Pfam" id="PF01535">
    <property type="entry name" value="PPR"/>
    <property type="match status" value="9"/>
</dbReference>
<feature type="repeat" description="PPR" evidence="4">
    <location>
        <begin position="480"/>
        <end position="514"/>
    </location>
</feature>
<evidence type="ECO:0000313" key="8">
    <source>
        <dbReference type="Proteomes" id="UP000326939"/>
    </source>
</evidence>
<feature type="region of interest" description="Disordered" evidence="5">
    <location>
        <begin position="1241"/>
        <end position="1260"/>
    </location>
</feature>
<dbReference type="EMBL" id="VDCV01000013">
    <property type="protein sequence ID" value="KAB5530060.1"/>
    <property type="molecule type" value="Genomic_DNA"/>
</dbReference>
<dbReference type="Pfam" id="PF13041">
    <property type="entry name" value="PPR_2"/>
    <property type="match status" value="2"/>
</dbReference>
<dbReference type="InterPro" id="IPR046849">
    <property type="entry name" value="E2_motif"/>
</dbReference>
<dbReference type="InterPro" id="IPR032867">
    <property type="entry name" value="DYW_dom"/>
</dbReference>
<dbReference type="Pfam" id="PF14432">
    <property type="entry name" value="DYW_deaminase"/>
    <property type="match status" value="1"/>
</dbReference>
<dbReference type="FunFam" id="1.25.40.10:FF:000031">
    <property type="entry name" value="Pentatricopeptide repeat-containing protein mitochondrial"/>
    <property type="match status" value="1"/>
</dbReference>
<dbReference type="InterPro" id="IPR046960">
    <property type="entry name" value="PPR_At4g14850-like_plant"/>
</dbReference>
<evidence type="ECO:0000256" key="4">
    <source>
        <dbReference type="PROSITE-ProRule" id="PRU00708"/>
    </source>
</evidence>
<dbReference type="PROSITE" id="PS50005">
    <property type="entry name" value="TPR"/>
    <property type="match status" value="1"/>
</dbReference>
<feature type="repeat" description="PPR" evidence="4">
    <location>
        <begin position="344"/>
        <end position="378"/>
    </location>
</feature>
<comment type="caution">
    <text evidence="7">The sequence shown here is derived from an EMBL/GenBank/DDBJ whole genome shotgun (WGS) entry which is preliminary data.</text>
</comment>
<dbReference type="SUPFAM" id="SSF48452">
    <property type="entry name" value="TPR-like"/>
    <property type="match status" value="1"/>
</dbReference>
<dbReference type="Proteomes" id="UP000326939">
    <property type="component" value="Chromosome 13"/>
</dbReference>
<feature type="repeat" description="PPR" evidence="4">
    <location>
        <begin position="268"/>
        <end position="302"/>
    </location>
</feature>
<feature type="repeat" description="TPR" evidence="3">
    <location>
        <begin position="1299"/>
        <end position="1332"/>
    </location>
</feature>
<evidence type="ECO:0000256" key="5">
    <source>
        <dbReference type="SAM" id="MobiDB-lite"/>
    </source>
</evidence>
<dbReference type="Pfam" id="PF20431">
    <property type="entry name" value="E_motif"/>
    <property type="match status" value="1"/>
</dbReference>
<feature type="region of interest" description="Disordered" evidence="5">
    <location>
        <begin position="1142"/>
        <end position="1173"/>
    </location>
</feature>
<feature type="repeat" description="PPR" evidence="4">
    <location>
        <begin position="581"/>
        <end position="616"/>
    </location>
</feature>
<evidence type="ECO:0000256" key="1">
    <source>
        <dbReference type="ARBA" id="ARBA00006643"/>
    </source>
</evidence>
<dbReference type="GO" id="GO:0009451">
    <property type="term" value="P:RNA modification"/>
    <property type="evidence" value="ECO:0007669"/>
    <property type="project" value="InterPro"/>
</dbReference>
<evidence type="ECO:0000256" key="3">
    <source>
        <dbReference type="PROSITE-ProRule" id="PRU00339"/>
    </source>
</evidence>
<keyword evidence="2" id="KW-0677">Repeat</keyword>
<dbReference type="FunFam" id="1.25.40.10:FF:000366">
    <property type="entry name" value="Pentatricopeptide (PPR) repeat-containing protein"/>
    <property type="match status" value="1"/>
</dbReference>
<dbReference type="FunFam" id="1.25.40.10:FF:000425">
    <property type="entry name" value="Pentatricopeptide repeat-containing protein At3g26540"/>
    <property type="match status" value="1"/>
</dbReference>
<dbReference type="GO" id="GO:0003723">
    <property type="term" value="F:RNA binding"/>
    <property type="evidence" value="ECO:0007669"/>
    <property type="project" value="InterPro"/>
</dbReference>
<dbReference type="PANTHER" id="PTHR24015:SF2034">
    <property type="entry name" value="PENTATRICOPEPTIDE REPEAT-CONTAINING PROTEIN-RELATED"/>
    <property type="match status" value="1"/>
</dbReference>
<feature type="repeat" description="PPR" evidence="4">
    <location>
        <begin position="684"/>
        <end position="718"/>
    </location>
</feature>
<reference evidence="8" key="1">
    <citation type="journal article" date="2019" name="Gigascience">
        <title>De novo genome assembly of the endangered Acer yangbiense, a plant species with extremely small populations endemic to Yunnan Province, China.</title>
        <authorList>
            <person name="Yang J."/>
            <person name="Wariss H.M."/>
            <person name="Tao L."/>
            <person name="Zhang R."/>
            <person name="Yun Q."/>
            <person name="Hollingsworth P."/>
            <person name="Dao Z."/>
            <person name="Luo G."/>
            <person name="Guo H."/>
            <person name="Ma Y."/>
            <person name="Sun W."/>
        </authorList>
    </citation>
    <scope>NUCLEOTIDE SEQUENCE [LARGE SCALE GENOMIC DNA]</scope>
    <source>
        <strain evidence="8">cv. br00</strain>
    </source>
</reference>
<dbReference type="FunFam" id="1.25.40.10:FF:000353">
    <property type="entry name" value="Pentatricopeptide repeat-containing protein At4g39530"/>
    <property type="match status" value="1"/>
</dbReference>
<dbReference type="SMART" id="SM00028">
    <property type="entry name" value="TPR"/>
    <property type="match status" value="1"/>
</dbReference>
<proteinExistence type="inferred from homology"/>
<evidence type="ECO:0000313" key="7">
    <source>
        <dbReference type="EMBL" id="KAB5530060.1"/>
    </source>
</evidence>
<keyword evidence="3" id="KW-0802">TPR repeat</keyword>
<accession>A0A5N5KID2</accession>
<name>A0A5N5KID2_9ROSI</name>
<sequence length="1381" mass="154953">MFRCFLKSIHNKPFFLNNSNPSGTFSTTAYPPLPKPKPLQNYKNQHLLLSKPQNFIPPLKQSPSLIPLNDIVNHCKRLSHSLLKTTPIFPKVSNSGSFDDLIEHLVSRYKHSSCPKDAKLFHLNILKHGFDSDLFLCNTLINVHVRIGDWVSTRKLFDEMPDRNGVTWACLISGYTRNGMPENACGVLKEMIFEGFLPNRFAFGSAIRACQESELCGIQLGMQIHGLILKSPYANDASLCNVLISMYGKYLGYIDHARSVFDEIEIRNSISWNSIVSVYSQRGDAASCFELFSSMQTTNSGLSLKPNEYTFGSLITAACSSIDFGLSLLEQMLARIKKSGSLANVYVGSALVGGFSRLGSFDHARKIFEQMTARNAVSMNGLMVGLVRQKRGEEAVEVFKETRHLVDINIDSYVILLSACAEFALLDGGRRKGREVHGHAIRTGLNDAKVSVGNGLINMYAKCGDIDHARSVFGLMVDKDLVSWNSMISGLDQNKCFEDAVKSYNSMRKSGLIPSNFALISVLSSCASLGCILLGQQTHGEGIKLGLDLDVSVSNTLLALYAETGRLAECQKVFSWMLERDQVSWNTVIGAVADSGASVSEAVEVFLEMMRAGWSPNRVTFINLLATVSSLSTSKLIHQIHALILKYNVKDDNAIENALLACYGRSGEMENCEEIFSRMSERRDEVSWNSMISGYIHNEFLCKAMDLVWLMMQRGQRLDCFTFATVLSACATVATLERGMEVHACTIRACLESDVVIGSALVDMYSKCGRIDYASRLFYLMPVRNLYSWNSMISGYARHGHGDNALRLFTRMKLSGQLPDHITFVGVLTACSHIGLVDKGFEYFKSMTEVYGLVPCIEHYSCMVDLLGRAGELDKIETFINKMPIKPNILIWRTVLGACGRVNGRKTELGRRAAEMLFSMDPQNAVNYVLLSNMYASGGKWEDMAKTRRAMREAAVKKEAGCSWVTMNDGVHVFVAGDKSHPEKGLIYAKLKELDKKIRDAGYVPQIKFALYDLEPENKEELLSYHSEKLAVAFVLTRNSGMPIRIMKNLRVCGDCHSAFKYISKVVNRSIVLRDSNRFHHFEDGDDRTLNYCTHSFVVYRNSVQNCLIWDVLWWNPSEPDTFIVMEPEGSEIDEFERALESALDGSTEEDEIEEGEYSDDDEEEEGDDDEENALDSMKQNQQFEYEALAEKKRKTLADAKGCLNDEDSEGSGKKARLEDMTGASLAEIEEIMNFGLRKRRRRRMPKRRGRRKGSKNKLGPEITRMLGDATLNYAHGNYEEVKALMVLSEVVKQAPLVADSYHTLGLVHKALGNTEKAMKFYRIAAFLRPKDSSLWKLLFSWHIKLNSFDSKYLISITAHKLSLLISFGNLHLIQLTWNSE</sequence>
<dbReference type="PANTHER" id="PTHR24015">
    <property type="entry name" value="OS07G0578800 PROTEIN-RELATED"/>
    <property type="match status" value="1"/>
</dbReference>
<organism evidence="7 8">
    <name type="scientific">Salix brachista</name>
    <dbReference type="NCBI Taxonomy" id="2182728"/>
    <lineage>
        <taxon>Eukaryota</taxon>
        <taxon>Viridiplantae</taxon>
        <taxon>Streptophyta</taxon>
        <taxon>Embryophyta</taxon>
        <taxon>Tracheophyta</taxon>
        <taxon>Spermatophyta</taxon>
        <taxon>Magnoliopsida</taxon>
        <taxon>eudicotyledons</taxon>
        <taxon>Gunneridae</taxon>
        <taxon>Pentapetalae</taxon>
        <taxon>rosids</taxon>
        <taxon>fabids</taxon>
        <taxon>Malpighiales</taxon>
        <taxon>Salicaceae</taxon>
        <taxon>Saliceae</taxon>
        <taxon>Salix</taxon>
    </lineage>
</organism>
<dbReference type="Gene3D" id="1.25.40.10">
    <property type="entry name" value="Tetratricopeptide repeat domain"/>
    <property type="match status" value="9"/>
</dbReference>
<feature type="compositionally biased region" description="Basic residues" evidence="5">
    <location>
        <begin position="1241"/>
        <end position="1256"/>
    </location>
</feature>
<dbReference type="InterPro" id="IPR046848">
    <property type="entry name" value="E_motif"/>
</dbReference>
<evidence type="ECO:0000256" key="2">
    <source>
        <dbReference type="ARBA" id="ARBA00022737"/>
    </source>
</evidence>